<dbReference type="InterPro" id="IPR051015">
    <property type="entry name" value="EvgA-like"/>
</dbReference>
<evidence type="ECO:0000256" key="2">
    <source>
        <dbReference type="SAM" id="MobiDB-lite"/>
    </source>
</evidence>
<evidence type="ECO:0000313" key="5">
    <source>
        <dbReference type="Proteomes" id="UP000189735"/>
    </source>
</evidence>
<proteinExistence type="predicted"/>
<protein>
    <submittedName>
        <fullName evidence="4">DNA-binding response regulator, NarL/FixJ family, contains REC and HTH domains</fullName>
    </submittedName>
</protein>
<dbReference type="Gene3D" id="3.40.50.2300">
    <property type="match status" value="1"/>
</dbReference>
<reference evidence="5" key="1">
    <citation type="submission" date="2017-02" db="EMBL/GenBank/DDBJ databases">
        <authorList>
            <person name="Varghese N."/>
            <person name="Submissions S."/>
        </authorList>
    </citation>
    <scope>NUCLEOTIDE SEQUENCE [LARGE SCALE GENOMIC DNA]</scope>
    <source>
        <strain evidence="5">VKM Ac-2052</strain>
    </source>
</reference>
<evidence type="ECO:0000256" key="1">
    <source>
        <dbReference type="PROSITE-ProRule" id="PRU00169"/>
    </source>
</evidence>
<dbReference type="GO" id="GO:0003677">
    <property type="term" value="F:DNA binding"/>
    <property type="evidence" value="ECO:0007669"/>
    <property type="project" value="UniProtKB-KW"/>
</dbReference>
<dbReference type="AlphaFoldDB" id="A0A1T4XUZ7"/>
<dbReference type="InterPro" id="IPR011006">
    <property type="entry name" value="CheY-like_superfamily"/>
</dbReference>
<feature type="domain" description="Response regulatory" evidence="3">
    <location>
        <begin position="9"/>
        <end position="124"/>
    </location>
</feature>
<dbReference type="SMART" id="SM00448">
    <property type="entry name" value="REC"/>
    <property type="match status" value="1"/>
</dbReference>
<comment type="caution">
    <text evidence="1">Lacks conserved residue(s) required for the propagation of feature annotation.</text>
</comment>
<organism evidence="4 5">
    <name type="scientific">Agreia bicolorata</name>
    <dbReference type="NCBI Taxonomy" id="110935"/>
    <lineage>
        <taxon>Bacteria</taxon>
        <taxon>Bacillati</taxon>
        <taxon>Actinomycetota</taxon>
        <taxon>Actinomycetes</taxon>
        <taxon>Micrococcales</taxon>
        <taxon>Microbacteriaceae</taxon>
        <taxon>Agreia</taxon>
    </lineage>
</organism>
<dbReference type="PANTHER" id="PTHR45566">
    <property type="entry name" value="HTH-TYPE TRANSCRIPTIONAL REGULATOR YHJB-RELATED"/>
    <property type="match status" value="1"/>
</dbReference>
<evidence type="ECO:0000313" key="4">
    <source>
        <dbReference type="EMBL" id="SKA93399.1"/>
    </source>
</evidence>
<dbReference type="GO" id="GO:0000160">
    <property type="term" value="P:phosphorelay signal transduction system"/>
    <property type="evidence" value="ECO:0007669"/>
    <property type="project" value="InterPro"/>
</dbReference>
<dbReference type="EMBL" id="FUYG01000004">
    <property type="protein sequence ID" value="SKA93399.1"/>
    <property type="molecule type" value="Genomic_DNA"/>
</dbReference>
<dbReference type="SUPFAM" id="SSF52172">
    <property type="entry name" value="CheY-like"/>
    <property type="match status" value="1"/>
</dbReference>
<sequence length="213" mass="23006">MTETARTHTIALLDDHVLIIDGLAQWIEMNAPDFTVVAVSGSWEALVAHESFPPDVVLMARVIESSLTMRQRIAACREAGSRVVVMSTDGGPEAEADTLAAGADAFVPKSRPAEALLDAARGVLGDTASSKTCPPTQERPSVSQGPDAWQRRVLRLYATGQSTVDIALIEGVRFERVRGALKQIRAMYESQGRSVATRDDLLRRAAEDGYLSD</sequence>
<dbReference type="Proteomes" id="UP000189735">
    <property type="component" value="Unassembled WGS sequence"/>
</dbReference>
<gene>
    <name evidence="4" type="ORF">SAMN06295879_1689</name>
</gene>
<dbReference type="RefSeq" id="WP_044441726.1">
    <property type="nucleotide sequence ID" value="NZ_FUYG01000004.1"/>
</dbReference>
<dbReference type="PROSITE" id="PS50110">
    <property type="entry name" value="RESPONSE_REGULATORY"/>
    <property type="match status" value="1"/>
</dbReference>
<feature type="region of interest" description="Disordered" evidence="2">
    <location>
        <begin position="127"/>
        <end position="146"/>
    </location>
</feature>
<accession>A0A1T4XUZ7</accession>
<dbReference type="InterPro" id="IPR001789">
    <property type="entry name" value="Sig_transdc_resp-reg_receiver"/>
</dbReference>
<dbReference type="PANTHER" id="PTHR45566:SF1">
    <property type="entry name" value="HTH-TYPE TRANSCRIPTIONAL REGULATOR YHJB-RELATED"/>
    <property type="match status" value="1"/>
</dbReference>
<name>A0A1T4XUZ7_9MICO</name>
<keyword evidence="4" id="KW-0238">DNA-binding</keyword>
<evidence type="ECO:0000259" key="3">
    <source>
        <dbReference type="PROSITE" id="PS50110"/>
    </source>
</evidence>
<feature type="compositionally biased region" description="Polar residues" evidence="2">
    <location>
        <begin position="127"/>
        <end position="144"/>
    </location>
</feature>